<name>A0ABR0ECY2_ZASCE</name>
<gene>
    <name evidence="2" type="ORF">PRZ48_009499</name>
</gene>
<keyword evidence="3" id="KW-1185">Reference proteome</keyword>
<keyword evidence="1" id="KW-0175">Coiled coil</keyword>
<feature type="coiled-coil region" evidence="1">
    <location>
        <begin position="292"/>
        <end position="319"/>
    </location>
</feature>
<comment type="caution">
    <text evidence="2">The sequence shown here is derived from an EMBL/GenBank/DDBJ whole genome shotgun (WGS) entry which is preliminary data.</text>
</comment>
<evidence type="ECO:0000313" key="2">
    <source>
        <dbReference type="EMBL" id="KAK4498988.1"/>
    </source>
</evidence>
<evidence type="ECO:0000256" key="1">
    <source>
        <dbReference type="SAM" id="Coils"/>
    </source>
</evidence>
<proteinExistence type="predicted"/>
<dbReference type="PANTHER" id="PTHR38790:SF4">
    <property type="entry name" value="2EXR DOMAIN-CONTAINING PROTEIN"/>
    <property type="match status" value="1"/>
</dbReference>
<dbReference type="PANTHER" id="PTHR38790">
    <property type="entry name" value="2EXR DOMAIN-CONTAINING PROTEIN-RELATED"/>
    <property type="match status" value="1"/>
</dbReference>
<accession>A0ABR0ECY2</accession>
<dbReference type="EMBL" id="JAXOVC010000007">
    <property type="protein sequence ID" value="KAK4498988.1"/>
    <property type="molecule type" value="Genomic_DNA"/>
</dbReference>
<evidence type="ECO:0000313" key="3">
    <source>
        <dbReference type="Proteomes" id="UP001305779"/>
    </source>
</evidence>
<protein>
    <submittedName>
        <fullName evidence="2">Uncharacterized protein</fullName>
    </submittedName>
</protein>
<dbReference type="Proteomes" id="UP001305779">
    <property type="component" value="Unassembled WGS sequence"/>
</dbReference>
<sequence>MNFLDLAPHRQRARRQELRRQQRQSDNENTPLLKLSAELRNKMFDLALPASLVFTTSRDSHPILPKEDDVGQDWDDEGPGCVVVADAKAHKKHFALTQVCRQIRAETLQVAYSSSIFRLGIHMPTKNNEAERWVETRPSKALEAIDKIIVHPAQPDYDWGLCQDGSNFTFSFETGVVEQLRNGCEWCDEGIEDFVESAEELFAPVRRVGMSREEKLMKLFEILRETYLPSEEDLEYAAEEFEQAEEEADGQDSGDSALAAWRSAGSLIRVAPRTSVHLQLDNISGTTHTLKMGQSKRALERKRAKLRDWERRQREQDNSNTLLLKLAPELRNRIFSMALPSDQFFNTTFKHEMVSGDGQERSFKLIRTAAQYQSEFALTQVCRQIREETIKVAYSSNTFAVGVHSKDARARAERWIESRPVEVLRVIPRLILQRKNPYVIDNSGMPMNSILFDFEKKIARTISEDNEKDLLERYSVAEADFERTFFTHFVDAQSRVDDPSRLWLLQVCQNFRRGWKRSRG</sequence>
<reference evidence="2 3" key="1">
    <citation type="journal article" date="2023" name="G3 (Bethesda)">
        <title>A chromosome-level genome assembly of Zasmidium syzygii isolated from banana leaves.</title>
        <authorList>
            <person name="van Westerhoven A.C."/>
            <person name="Mehrabi R."/>
            <person name="Talebi R."/>
            <person name="Steentjes M.B.F."/>
            <person name="Corcolon B."/>
            <person name="Chong P.A."/>
            <person name="Kema G.H.J."/>
            <person name="Seidl M.F."/>
        </authorList>
    </citation>
    <scope>NUCLEOTIDE SEQUENCE [LARGE SCALE GENOMIC DNA]</scope>
    <source>
        <strain evidence="2 3">P124</strain>
    </source>
</reference>
<organism evidence="2 3">
    <name type="scientific">Zasmidium cellare</name>
    <name type="common">Wine cellar mold</name>
    <name type="synonym">Racodium cellare</name>
    <dbReference type="NCBI Taxonomy" id="395010"/>
    <lineage>
        <taxon>Eukaryota</taxon>
        <taxon>Fungi</taxon>
        <taxon>Dikarya</taxon>
        <taxon>Ascomycota</taxon>
        <taxon>Pezizomycotina</taxon>
        <taxon>Dothideomycetes</taxon>
        <taxon>Dothideomycetidae</taxon>
        <taxon>Mycosphaerellales</taxon>
        <taxon>Mycosphaerellaceae</taxon>
        <taxon>Zasmidium</taxon>
    </lineage>
</organism>